<dbReference type="OrthoDB" id="10531903at2759"/>
<feature type="compositionally biased region" description="Basic residues" evidence="1">
    <location>
        <begin position="38"/>
        <end position="48"/>
    </location>
</feature>
<evidence type="ECO:0000313" key="3">
    <source>
        <dbReference type="Proteomes" id="UP000199727"/>
    </source>
</evidence>
<comment type="caution">
    <text evidence="2">The sequence shown here is derived from an EMBL/GenBank/DDBJ whole genome shotgun (WGS) entry which is preliminary data.</text>
</comment>
<protein>
    <submittedName>
        <fullName evidence="2">Uncharacterized protein</fullName>
    </submittedName>
</protein>
<feature type="compositionally biased region" description="Basic and acidic residues" evidence="1">
    <location>
        <begin position="49"/>
        <end position="69"/>
    </location>
</feature>
<feature type="region of interest" description="Disordered" evidence="1">
    <location>
        <begin position="1"/>
        <end position="87"/>
    </location>
</feature>
<dbReference type="Proteomes" id="UP000199727">
    <property type="component" value="Unassembled WGS sequence"/>
</dbReference>
<accession>A0A854Q5S8</accession>
<reference evidence="2 3" key="1">
    <citation type="submission" date="2017-06" db="EMBL/GenBank/DDBJ databases">
        <title>Global population genomics of the pathogenic fungus Cryptococcus neoformans var. grubii.</title>
        <authorList>
            <person name="Cuomo C."/>
            <person name="Litvintseva A."/>
            <person name="Chen Y."/>
            <person name="Young S."/>
            <person name="Zeng Q."/>
            <person name="Chapman S."/>
            <person name="Gujja S."/>
            <person name="Saif S."/>
            <person name="Birren B."/>
        </authorList>
    </citation>
    <scope>NUCLEOTIDE SEQUENCE [LARGE SCALE GENOMIC DNA]</scope>
    <source>
        <strain evidence="2 3">Tu259-1</strain>
    </source>
</reference>
<sequence>MEDEGGDPYGYPSATREHRRRHHWRNNDSNAGTDNLLRSRHAMGKRSTRPRESQRETYSDDKEPRESSPRHSHLPSSSQQSTSKRNKDEINIIVDDKTIIIFQNGASARITMGDLPPGEGGEGGDGVYNDRAIADRVNKWMAKNEASYVQSDQSTLLALPAPPTTCSASRCSKALISSAVSRSSRSFRSIPLKYHVEDTKRPTDITFHLEIPDISAASSKHDWVNRAMGPVGGTADEEFADLSPRRRDRLVVATWQHMNDVYEQLMGELTESWSSRKGVGRREEGIGAGIRDAKIT</sequence>
<feature type="compositionally biased region" description="Low complexity" evidence="1">
    <location>
        <begin position="74"/>
        <end position="83"/>
    </location>
</feature>
<dbReference type="AlphaFoldDB" id="A0A854Q5S8"/>
<dbReference type="EMBL" id="AMKT01000094">
    <property type="protein sequence ID" value="OXG11859.1"/>
    <property type="molecule type" value="Genomic_DNA"/>
</dbReference>
<evidence type="ECO:0000256" key="1">
    <source>
        <dbReference type="SAM" id="MobiDB-lite"/>
    </source>
</evidence>
<gene>
    <name evidence="2" type="ORF">C361_06427</name>
</gene>
<evidence type="ECO:0000313" key="2">
    <source>
        <dbReference type="EMBL" id="OXG11859.1"/>
    </source>
</evidence>
<proteinExistence type="predicted"/>
<name>A0A854Q5S8_CRYNE</name>
<organism evidence="2 3">
    <name type="scientific">Cryptococcus neoformans Tu259-1</name>
    <dbReference type="NCBI Taxonomy" id="1230072"/>
    <lineage>
        <taxon>Eukaryota</taxon>
        <taxon>Fungi</taxon>
        <taxon>Dikarya</taxon>
        <taxon>Basidiomycota</taxon>
        <taxon>Agaricomycotina</taxon>
        <taxon>Tremellomycetes</taxon>
        <taxon>Tremellales</taxon>
        <taxon>Cryptococcaceae</taxon>
        <taxon>Cryptococcus</taxon>
        <taxon>Cryptococcus neoformans species complex</taxon>
    </lineage>
</organism>